<evidence type="ECO:0000313" key="7">
    <source>
        <dbReference type="Proteomes" id="UP000270094"/>
    </source>
</evidence>
<organism evidence="6 7">
    <name type="scientific">Strongylus vulgaris</name>
    <name type="common">Blood worm</name>
    <dbReference type="NCBI Taxonomy" id="40348"/>
    <lineage>
        <taxon>Eukaryota</taxon>
        <taxon>Metazoa</taxon>
        <taxon>Ecdysozoa</taxon>
        <taxon>Nematoda</taxon>
        <taxon>Chromadorea</taxon>
        <taxon>Rhabditida</taxon>
        <taxon>Rhabditina</taxon>
        <taxon>Rhabditomorpha</taxon>
        <taxon>Strongyloidea</taxon>
        <taxon>Strongylidae</taxon>
        <taxon>Strongylus</taxon>
    </lineage>
</organism>
<gene>
    <name evidence="6" type="ORF">SVUK_LOCUS18709</name>
</gene>
<dbReference type="GO" id="GO:0005782">
    <property type="term" value="C:peroxisomal matrix"/>
    <property type="evidence" value="ECO:0007669"/>
    <property type="project" value="UniProtKB-SubCell"/>
</dbReference>
<dbReference type="GO" id="GO:0071949">
    <property type="term" value="F:FAD binding"/>
    <property type="evidence" value="ECO:0007669"/>
    <property type="project" value="InterPro"/>
</dbReference>
<dbReference type="OrthoDB" id="2015447at2759"/>
<comment type="cofactor">
    <cofactor evidence="1">
        <name>FAD</name>
        <dbReference type="ChEBI" id="CHEBI:57692"/>
    </cofactor>
</comment>
<accession>A0A3P7JDL0</accession>
<evidence type="ECO:0000256" key="3">
    <source>
        <dbReference type="ARBA" id="ARBA00022630"/>
    </source>
</evidence>
<dbReference type="PANTHER" id="PTHR11530:SF11">
    <property type="entry name" value="D-ASPARTATE OXIDASE"/>
    <property type="match status" value="1"/>
</dbReference>
<keyword evidence="7" id="KW-1185">Reference proteome</keyword>
<dbReference type="AlphaFoldDB" id="A0A3P7JDL0"/>
<proteinExistence type="predicted"/>
<dbReference type="Proteomes" id="UP000270094">
    <property type="component" value="Unassembled WGS sequence"/>
</dbReference>
<reference evidence="6 7" key="1">
    <citation type="submission" date="2018-11" db="EMBL/GenBank/DDBJ databases">
        <authorList>
            <consortium name="Pathogen Informatics"/>
        </authorList>
    </citation>
    <scope>NUCLEOTIDE SEQUENCE [LARGE SCALE GENOMIC DNA]</scope>
</reference>
<keyword evidence="3" id="KW-0285">Flavoprotein</keyword>
<dbReference type="Gene3D" id="3.40.50.720">
    <property type="entry name" value="NAD(P)-binding Rossmann-like Domain"/>
    <property type="match status" value="1"/>
</dbReference>
<keyword evidence="4" id="KW-0274">FAD</keyword>
<dbReference type="GO" id="GO:0003884">
    <property type="term" value="F:D-amino-acid oxidase activity"/>
    <property type="evidence" value="ECO:0007669"/>
    <property type="project" value="InterPro"/>
</dbReference>
<evidence type="ECO:0000313" key="6">
    <source>
        <dbReference type="EMBL" id="VDM83711.1"/>
    </source>
</evidence>
<evidence type="ECO:0000256" key="4">
    <source>
        <dbReference type="ARBA" id="ARBA00022827"/>
    </source>
</evidence>
<comment type="subcellular location">
    <subcellularLocation>
        <location evidence="2">Peroxisome matrix</location>
    </subcellularLocation>
</comment>
<dbReference type="PANTHER" id="PTHR11530">
    <property type="entry name" value="D-AMINO ACID OXIDASE"/>
    <property type="match status" value="1"/>
</dbReference>
<protein>
    <recommendedName>
        <fullName evidence="8">FAD dependent oxidoreductase domain-containing protein</fullName>
    </recommendedName>
</protein>
<keyword evidence="5" id="KW-0560">Oxidoreductase</keyword>
<name>A0A3P7JDL0_STRVU</name>
<evidence type="ECO:0000256" key="2">
    <source>
        <dbReference type="ARBA" id="ARBA00004253"/>
    </source>
</evidence>
<evidence type="ECO:0008006" key="8">
    <source>
        <dbReference type="Google" id="ProtNLM"/>
    </source>
</evidence>
<evidence type="ECO:0000256" key="5">
    <source>
        <dbReference type="ARBA" id="ARBA00023002"/>
    </source>
</evidence>
<dbReference type="InterPro" id="IPR023209">
    <property type="entry name" value="DAO"/>
</dbReference>
<evidence type="ECO:0000256" key="1">
    <source>
        <dbReference type="ARBA" id="ARBA00001974"/>
    </source>
</evidence>
<dbReference type="GO" id="GO:0019478">
    <property type="term" value="P:D-amino acid catabolic process"/>
    <property type="evidence" value="ECO:0007669"/>
    <property type="project" value="TreeGrafter"/>
</dbReference>
<sequence length="59" mass="6470">MFIVPSRFLSNGGRIVKKTVETFDDLGTGYDCIVNCTGLEAKKLVADDLLHPIRGQVCN</sequence>
<dbReference type="EMBL" id="UYYB01124807">
    <property type="protein sequence ID" value="VDM83711.1"/>
    <property type="molecule type" value="Genomic_DNA"/>
</dbReference>